<evidence type="ECO:0000313" key="1">
    <source>
        <dbReference type="EMBL" id="KAA1420642.1"/>
    </source>
</evidence>
<dbReference type="AlphaFoldDB" id="A0A5Q6RRH0"/>
<reference evidence="1 2" key="1">
    <citation type="submission" date="2019-09" db="EMBL/GenBank/DDBJ databases">
        <title>Mumia zhuanghuii sp. nov. isolated from the intestinal contents of plateau pika (Ochotona curzoniae) in the Qinghai-Tibet plateau of China.</title>
        <authorList>
            <person name="Tian Z."/>
        </authorList>
    </citation>
    <scope>NUCLEOTIDE SEQUENCE [LARGE SCALE GENOMIC DNA]</scope>
    <source>
        <strain evidence="2">350</strain>
    </source>
</reference>
<organism evidence="1 2">
    <name type="scientific">Mumia zhuanghuii</name>
    <dbReference type="NCBI Taxonomy" id="2585211"/>
    <lineage>
        <taxon>Bacteria</taxon>
        <taxon>Bacillati</taxon>
        <taxon>Actinomycetota</taxon>
        <taxon>Actinomycetes</taxon>
        <taxon>Propionibacteriales</taxon>
        <taxon>Nocardioidaceae</taxon>
        <taxon>Mumia</taxon>
    </lineage>
</organism>
<gene>
    <name evidence="1" type="ORF">FE697_016990</name>
</gene>
<dbReference type="OrthoDB" id="3828233at2"/>
<dbReference type="RefSeq" id="WP_149770811.1">
    <property type="nucleotide sequence ID" value="NZ_VDFQ02000005.1"/>
</dbReference>
<evidence type="ECO:0000313" key="2">
    <source>
        <dbReference type="Proteomes" id="UP000307768"/>
    </source>
</evidence>
<proteinExistence type="predicted"/>
<dbReference type="EMBL" id="VDFQ02000005">
    <property type="protein sequence ID" value="KAA1420642.1"/>
    <property type="molecule type" value="Genomic_DNA"/>
</dbReference>
<dbReference type="Proteomes" id="UP000307768">
    <property type="component" value="Unassembled WGS sequence"/>
</dbReference>
<accession>A0A5Q6RRH0</accession>
<name>A0A5Q6RRH0_9ACTN</name>
<protein>
    <submittedName>
        <fullName evidence="1">Uncharacterized protein</fullName>
    </submittedName>
</protein>
<comment type="caution">
    <text evidence="1">The sequence shown here is derived from an EMBL/GenBank/DDBJ whole genome shotgun (WGS) entry which is preliminary data.</text>
</comment>
<sequence>MTSTVPVTSDANAYCTLSVRRVGGSRDVHDYARILGVRDGFLFLEDGMLTDRSGNGIRTAQVHAIPLAEIAAVDVETHADDDENSETTIGLESAGMLNFDGSVYVR</sequence>